<evidence type="ECO:0000256" key="2">
    <source>
        <dbReference type="SAM" id="MobiDB-lite"/>
    </source>
</evidence>
<dbReference type="InterPro" id="IPR003615">
    <property type="entry name" value="HNH_nuc"/>
</dbReference>
<dbReference type="Pfam" id="PF01844">
    <property type="entry name" value="HNH"/>
    <property type="match status" value="1"/>
</dbReference>
<name>A0A6J7H6T0_9ZZZZ</name>
<dbReference type="EMBL" id="CAESGF010000003">
    <property type="protein sequence ID" value="CAB4362762.1"/>
    <property type="molecule type" value="Genomic_DNA"/>
</dbReference>
<evidence type="ECO:0000313" key="6">
    <source>
        <dbReference type="EMBL" id="CAB4808239.1"/>
    </source>
</evidence>
<evidence type="ECO:0000259" key="3">
    <source>
        <dbReference type="SMART" id="SM00507"/>
    </source>
</evidence>
<accession>A0A6J7H6T0</accession>
<dbReference type="Gene3D" id="1.10.30.50">
    <property type="match status" value="1"/>
</dbReference>
<dbReference type="EMBL" id="CAEZYF010000003">
    <property type="protein sequence ID" value="CAB4709120.1"/>
    <property type="molecule type" value="Genomic_DNA"/>
</dbReference>
<dbReference type="EMBL" id="CAFBMT010000003">
    <property type="protein sequence ID" value="CAB4916727.1"/>
    <property type="molecule type" value="Genomic_DNA"/>
</dbReference>
<dbReference type="AlphaFoldDB" id="A0A6J7H6T0"/>
<feature type="domain" description="HNH nuclease" evidence="3">
    <location>
        <begin position="295"/>
        <end position="347"/>
    </location>
</feature>
<dbReference type="GO" id="GO:0004519">
    <property type="term" value="F:endonuclease activity"/>
    <property type="evidence" value="ECO:0007669"/>
    <property type="project" value="InterPro"/>
</dbReference>
<sequence length="388" mass="43328">MSSLLESAEQILLTPAQFITAVREHEQQAAVLALALRRLETSGEYAAEGAVSIGSWLRDQCRMTSRQAAAIISHGRFLDRYSAVAEAELSGVLSQGQVAVLRRRCPSTLRPILDEQQHEMVANLSVRTITETELFCHLWQLRAEAEVAETAPPAEPNRALIMDRADDGAFVGRFVLDEAGGIQLEQALTTADTWEGADDTRTRPQRMADALHDIAAFFNLNHDRNETPRRRPHLDLSMDLSTLNGYMEAVTGAGRLLHHCTTETLLCDCILHKVIRDGETLPTSYGRATYTVPANLFRHMAARDGGCRYPGCERPVTYTEGHHIHYWENGGPTDLDNLMLFCNRHHHLVHRQDIQVKLLPNADAHFTWPDGSERTTHPRGAPPRRSGP</sequence>
<organism evidence="7">
    <name type="scientific">freshwater metagenome</name>
    <dbReference type="NCBI Taxonomy" id="449393"/>
    <lineage>
        <taxon>unclassified sequences</taxon>
        <taxon>metagenomes</taxon>
        <taxon>ecological metagenomes</taxon>
    </lineage>
</organism>
<dbReference type="SMART" id="SM00507">
    <property type="entry name" value="HNHc"/>
    <property type="match status" value="1"/>
</dbReference>
<evidence type="ECO:0000256" key="1">
    <source>
        <dbReference type="ARBA" id="ARBA00023450"/>
    </source>
</evidence>
<evidence type="ECO:0000313" key="7">
    <source>
        <dbReference type="EMBL" id="CAB4916727.1"/>
    </source>
</evidence>
<dbReference type="InterPro" id="IPR003870">
    <property type="entry name" value="DUF222"/>
</dbReference>
<evidence type="ECO:0000313" key="4">
    <source>
        <dbReference type="EMBL" id="CAB4362762.1"/>
    </source>
</evidence>
<proteinExistence type="inferred from homology"/>
<evidence type="ECO:0000313" key="5">
    <source>
        <dbReference type="EMBL" id="CAB4709120.1"/>
    </source>
</evidence>
<dbReference type="EMBL" id="CAFAAV010000028">
    <property type="protein sequence ID" value="CAB4808239.1"/>
    <property type="molecule type" value="Genomic_DNA"/>
</dbReference>
<dbReference type="InterPro" id="IPR002711">
    <property type="entry name" value="HNH"/>
</dbReference>
<comment type="similarity">
    <text evidence="1">Belongs to the Rv1128c/1148c/1588c/1702c/1945/3466 family.</text>
</comment>
<dbReference type="GO" id="GO:0008270">
    <property type="term" value="F:zinc ion binding"/>
    <property type="evidence" value="ECO:0007669"/>
    <property type="project" value="InterPro"/>
</dbReference>
<dbReference type="Pfam" id="PF02720">
    <property type="entry name" value="DUF222"/>
    <property type="match status" value="1"/>
</dbReference>
<dbReference type="CDD" id="cd00085">
    <property type="entry name" value="HNHc"/>
    <property type="match status" value="1"/>
</dbReference>
<protein>
    <submittedName>
        <fullName evidence="7">Unannotated protein</fullName>
    </submittedName>
</protein>
<feature type="region of interest" description="Disordered" evidence="2">
    <location>
        <begin position="367"/>
        <end position="388"/>
    </location>
</feature>
<gene>
    <name evidence="5" type="ORF">UFOPK2656_00545</name>
    <name evidence="6" type="ORF">UFOPK3099_00555</name>
    <name evidence="7" type="ORF">UFOPK3651_00583</name>
    <name evidence="4" type="ORF">UFOPK4189_00543</name>
</gene>
<dbReference type="GO" id="GO:0003676">
    <property type="term" value="F:nucleic acid binding"/>
    <property type="evidence" value="ECO:0007669"/>
    <property type="project" value="InterPro"/>
</dbReference>
<reference evidence="7" key="1">
    <citation type="submission" date="2020-05" db="EMBL/GenBank/DDBJ databases">
        <authorList>
            <person name="Chiriac C."/>
            <person name="Salcher M."/>
            <person name="Ghai R."/>
            <person name="Kavagutti S V."/>
        </authorList>
    </citation>
    <scope>NUCLEOTIDE SEQUENCE</scope>
</reference>